<comment type="caution">
    <text evidence="1">The sequence shown here is derived from an EMBL/GenBank/DDBJ whole genome shotgun (WGS) entry which is preliminary data.</text>
</comment>
<evidence type="ECO:0000313" key="2">
    <source>
        <dbReference type="Proteomes" id="UP000679008"/>
    </source>
</evidence>
<reference evidence="1 2" key="1">
    <citation type="submission" date="2021-04" db="EMBL/GenBank/DDBJ databases">
        <title>Description of novel Flavobacterium sp. F-328.</title>
        <authorList>
            <person name="Saticioglu I.B."/>
        </authorList>
    </citation>
    <scope>NUCLEOTIDE SEQUENCE [LARGE SCALE GENOMIC DNA]</scope>
    <source>
        <strain evidence="1 2">F-328</strain>
    </source>
</reference>
<dbReference type="EMBL" id="JAGPXB010000004">
    <property type="protein sequence ID" value="MBQ0908274.1"/>
    <property type="molecule type" value="Genomic_DNA"/>
</dbReference>
<protein>
    <recommendedName>
        <fullName evidence="3">Lipoprotein</fullName>
    </recommendedName>
</protein>
<gene>
    <name evidence="1" type="ORF">KBJ98_06120</name>
</gene>
<organism evidence="1 2">
    <name type="scientific">Flavobacterium erciyesense</name>
    <dbReference type="NCBI Taxonomy" id="2825842"/>
    <lineage>
        <taxon>Bacteria</taxon>
        <taxon>Pseudomonadati</taxon>
        <taxon>Bacteroidota</taxon>
        <taxon>Flavobacteriia</taxon>
        <taxon>Flavobacteriales</taxon>
        <taxon>Flavobacteriaceae</taxon>
        <taxon>Flavobacterium</taxon>
    </lineage>
</organism>
<keyword evidence="2" id="KW-1185">Reference proteome</keyword>
<proteinExistence type="predicted"/>
<evidence type="ECO:0008006" key="3">
    <source>
        <dbReference type="Google" id="ProtNLM"/>
    </source>
</evidence>
<dbReference type="RefSeq" id="WP_210788765.1">
    <property type="nucleotide sequence ID" value="NZ_JAGPXB010000004.1"/>
</dbReference>
<evidence type="ECO:0000313" key="1">
    <source>
        <dbReference type="EMBL" id="MBQ0908274.1"/>
    </source>
</evidence>
<sequence length="223" mass="25445">MKKLSLGIVFIVLFIVTSCVTTVPLNTGFYGKTKVGILIQMEEKPEVIKATTDGLVTTITDPDNKFYVGVEKIKSNITFKELLKKEISNTLSSKNKSFEMISDNFNELTLSKFKAPESDTEYSKYDFRFMKKKYNVDEILFVKVNHYGLLLVYSGVIRATKKGYVLMHSQVIDLKDNSLLQQKQSETTTKINGDWDKNGEYTNLQNAIQLAIDQSILKLKKRL</sequence>
<name>A0ABS5D2M7_9FLAO</name>
<dbReference type="PROSITE" id="PS51257">
    <property type="entry name" value="PROKAR_LIPOPROTEIN"/>
    <property type="match status" value="1"/>
</dbReference>
<accession>A0ABS5D2M7</accession>
<dbReference type="Proteomes" id="UP000679008">
    <property type="component" value="Unassembled WGS sequence"/>
</dbReference>